<dbReference type="AlphaFoldDB" id="A0A9P6Y992"/>
<proteinExistence type="predicted"/>
<comment type="caution">
    <text evidence="2">The sequence shown here is derived from an EMBL/GenBank/DDBJ whole genome shotgun (WGS) entry which is preliminary data.</text>
</comment>
<sequence length="158" mass="16866">MQALQLGRQRGLGGVGRHVVAHAHGDALQALAAQQPRGGRGVRHVDRGRCAAGKGIRTHHTDHLHRHAAQQHRAADRVTGEQCLRSLLVDHAHGAMRVHFVSGEEAPGLQPQPAHARQIRAYAQHLGIGATAALQRRHRSAQVGADTVHRGSPKSAPG</sequence>
<protein>
    <submittedName>
        <fullName evidence="2">Uncharacterized protein</fullName>
    </submittedName>
</protein>
<evidence type="ECO:0000256" key="1">
    <source>
        <dbReference type="SAM" id="MobiDB-lite"/>
    </source>
</evidence>
<keyword evidence="3" id="KW-1185">Reference proteome</keyword>
<dbReference type="Proteomes" id="UP000740926">
    <property type="component" value="Unassembled WGS sequence"/>
</dbReference>
<reference evidence="2 3" key="1">
    <citation type="journal article" date="2020" name="Microb. Genom.">
        <title>Genetic diversity of clinical and environmental Mucorales isolates obtained from an investigation of mucormycosis cases among solid organ transplant recipients.</title>
        <authorList>
            <person name="Nguyen M.H."/>
            <person name="Kaul D."/>
            <person name="Muto C."/>
            <person name="Cheng S.J."/>
            <person name="Richter R.A."/>
            <person name="Bruno V.M."/>
            <person name="Liu G."/>
            <person name="Beyhan S."/>
            <person name="Sundermann A.J."/>
            <person name="Mounaud S."/>
            <person name="Pasculle A.W."/>
            <person name="Nierman W.C."/>
            <person name="Driscoll E."/>
            <person name="Cumbie R."/>
            <person name="Clancy C.J."/>
            <person name="Dupont C.L."/>
        </authorList>
    </citation>
    <scope>NUCLEOTIDE SEQUENCE [LARGE SCALE GENOMIC DNA]</scope>
    <source>
        <strain evidence="2 3">GL24</strain>
    </source>
</reference>
<evidence type="ECO:0000313" key="2">
    <source>
        <dbReference type="EMBL" id="KAG1542153.1"/>
    </source>
</evidence>
<gene>
    <name evidence="2" type="ORF">G6F50_014136</name>
</gene>
<accession>A0A9P6Y992</accession>
<organism evidence="2 3">
    <name type="scientific">Rhizopus delemar</name>
    <dbReference type="NCBI Taxonomy" id="936053"/>
    <lineage>
        <taxon>Eukaryota</taxon>
        <taxon>Fungi</taxon>
        <taxon>Fungi incertae sedis</taxon>
        <taxon>Mucoromycota</taxon>
        <taxon>Mucoromycotina</taxon>
        <taxon>Mucoromycetes</taxon>
        <taxon>Mucorales</taxon>
        <taxon>Mucorineae</taxon>
        <taxon>Rhizopodaceae</taxon>
        <taxon>Rhizopus</taxon>
    </lineage>
</organism>
<name>A0A9P6Y992_9FUNG</name>
<evidence type="ECO:0000313" key="3">
    <source>
        <dbReference type="Proteomes" id="UP000740926"/>
    </source>
</evidence>
<feature type="region of interest" description="Disordered" evidence="1">
    <location>
        <begin position="138"/>
        <end position="158"/>
    </location>
</feature>
<dbReference type="EMBL" id="JAANIU010006382">
    <property type="protein sequence ID" value="KAG1542153.1"/>
    <property type="molecule type" value="Genomic_DNA"/>
</dbReference>